<protein>
    <submittedName>
        <fullName evidence="3">BexC/CtrB/KpsE family polysaccharide export inner-membrane protein</fullName>
    </submittedName>
</protein>
<sequence length="384" mass="42512">MPEFPLDRLSFRQRPRLPDLPRWAPSWPFLICVILPTLLAAFYFLLIASPRYVSEARFIVRQAGQAQPDALGLTLQGVGLSATQTDAFAVHDYMRSRDAVAELDRSLDLSRLLGPPGADIFSRWPRPWESRSREGLYKGYQRFVTVGYDATTGISILRVEAYRPADAKRLAEALLTGGEGLVNRLNARSVADAVTQAETSRDEARERLSEAQRRLVAFRNRERFIDPSMVAAEGAGLIGELSATLAGLRAERAQLAAEAPQSPQLPSLDNRIAAYERQISAERSKLAGAASSLVPAVSAYEDLVLERELADRQLSEATAALLAAERDARRQALYLQRVVSPSLADEAILPRRWLSILIVLIGSLLLYGVGWLVWSGLREHRQQG</sequence>
<feature type="transmembrane region" description="Helical" evidence="2">
    <location>
        <begin position="353"/>
        <end position="374"/>
    </location>
</feature>
<dbReference type="GO" id="GO:0005886">
    <property type="term" value="C:plasma membrane"/>
    <property type="evidence" value="ECO:0007669"/>
    <property type="project" value="TreeGrafter"/>
</dbReference>
<comment type="caution">
    <text evidence="3">The sequence shown here is derived from an EMBL/GenBank/DDBJ whole genome shotgun (WGS) entry which is preliminary data.</text>
</comment>
<accession>A0A7W9A5H1</accession>
<keyword evidence="2" id="KW-0472">Membrane</keyword>
<dbReference type="GO" id="GO:0004713">
    <property type="term" value="F:protein tyrosine kinase activity"/>
    <property type="evidence" value="ECO:0007669"/>
    <property type="project" value="TreeGrafter"/>
</dbReference>
<dbReference type="EMBL" id="JACIJB010000016">
    <property type="protein sequence ID" value="MBB5661811.1"/>
    <property type="molecule type" value="Genomic_DNA"/>
</dbReference>
<name>A0A7W9A5H1_9CAUL</name>
<dbReference type="AlphaFoldDB" id="A0A7W9A5H1"/>
<dbReference type="InterPro" id="IPR050445">
    <property type="entry name" value="Bact_polysacc_biosynth/exp"/>
</dbReference>
<keyword evidence="2" id="KW-1133">Transmembrane helix</keyword>
<keyword evidence="2" id="KW-0812">Transmembrane</keyword>
<reference evidence="3 4" key="1">
    <citation type="submission" date="2020-08" db="EMBL/GenBank/DDBJ databases">
        <title>Genomic Encyclopedia of Type Strains, Phase IV (KMG-IV): sequencing the most valuable type-strain genomes for metagenomic binning, comparative biology and taxonomic classification.</title>
        <authorList>
            <person name="Goeker M."/>
        </authorList>
    </citation>
    <scope>NUCLEOTIDE SEQUENCE [LARGE SCALE GENOMIC DNA]</scope>
    <source>
        <strain evidence="3 4">DSM 24448</strain>
    </source>
</reference>
<gene>
    <name evidence="3" type="ORF">FHS65_002581</name>
</gene>
<evidence type="ECO:0000313" key="3">
    <source>
        <dbReference type="EMBL" id="MBB5661811.1"/>
    </source>
</evidence>
<dbReference type="PANTHER" id="PTHR32309:SF13">
    <property type="entry name" value="FERRIC ENTEROBACTIN TRANSPORT PROTEIN FEPE"/>
    <property type="match status" value="1"/>
</dbReference>
<proteinExistence type="predicted"/>
<dbReference type="PANTHER" id="PTHR32309">
    <property type="entry name" value="TYROSINE-PROTEIN KINASE"/>
    <property type="match status" value="1"/>
</dbReference>
<evidence type="ECO:0000256" key="1">
    <source>
        <dbReference type="SAM" id="Coils"/>
    </source>
</evidence>
<evidence type="ECO:0000256" key="2">
    <source>
        <dbReference type="SAM" id="Phobius"/>
    </source>
</evidence>
<feature type="coiled-coil region" evidence="1">
    <location>
        <begin position="194"/>
        <end position="258"/>
    </location>
</feature>
<dbReference type="Proteomes" id="UP000548978">
    <property type="component" value="Unassembled WGS sequence"/>
</dbReference>
<feature type="transmembrane region" description="Helical" evidence="2">
    <location>
        <begin position="27"/>
        <end position="48"/>
    </location>
</feature>
<keyword evidence="4" id="KW-1185">Reference proteome</keyword>
<dbReference type="RefSeq" id="WP_241153106.1">
    <property type="nucleotide sequence ID" value="NZ_JACIJB010000016.1"/>
</dbReference>
<evidence type="ECO:0000313" key="4">
    <source>
        <dbReference type="Proteomes" id="UP000548978"/>
    </source>
</evidence>
<organism evidence="3 4">
    <name type="scientific">Brevundimonas halotolerans</name>
    <dbReference type="NCBI Taxonomy" id="69670"/>
    <lineage>
        <taxon>Bacteria</taxon>
        <taxon>Pseudomonadati</taxon>
        <taxon>Pseudomonadota</taxon>
        <taxon>Alphaproteobacteria</taxon>
        <taxon>Caulobacterales</taxon>
        <taxon>Caulobacteraceae</taxon>
        <taxon>Brevundimonas</taxon>
    </lineage>
</organism>
<keyword evidence="1" id="KW-0175">Coiled coil</keyword>